<keyword evidence="2" id="KW-0489">Methyltransferase</keyword>
<evidence type="ECO:0000256" key="4">
    <source>
        <dbReference type="ARBA" id="ARBA00022727"/>
    </source>
</evidence>
<dbReference type="InterPro" id="IPR023451">
    <property type="entry name" value="Thymidate_synth/dCMP_Mease_dom"/>
</dbReference>
<keyword evidence="4" id="KW-0545">Nucleotide biosynthesis</keyword>
<organism evidence="7 8">
    <name type="scientific">Seinonella peptonophila</name>
    <dbReference type="NCBI Taxonomy" id="112248"/>
    <lineage>
        <taxon>Bacteria</taxon>
        <taxon>Bacillati</taxon>
        <taxon>Bacillota</taxon>
        <taxon>Bacilli</taxon>
        <taxon>Bacillales</taxon>
        <taxon>Thermoactinomycetaceae</taxon>
        <taxon>Seinonella</taxon>
    </lineage>
</organism>
<dbReference type="AlphaFoldDB" id="A0A1M5B5Q9"/>
<protein>
    <recommendedName>
        <fullName evidence="1 5">Thymidylate synthase</fullName>
        <ecNumber evidence="1 5">2.1.1.45</ecNumber>
    </recommendedName>
</protein>
<dbReference type="GO" id="GO:0005829">
    <property type="term" value="C:cytosol"/>
    <property type="evidence" value="ECO:0007669"/>
    <property type="project" value="TreeGrafter"/>
</dbReference>
<dbReference type="Pfam" id="PF00303">
    <property type="entry name" value="Thymidylat_synt"/>
    <property type="match status" value="1"/>
</dbReference>
<dbReference type="GO" id="GO:0004799">
    <property type="term" value="F:thymidylate synthase activity"/>
    <property type="evidence" value="ECO:0007669"/>
    <property type="project" value="UniProtKB-UniRule"/>
</dbReference>
<dbReference type="Proteomes" id="UP000184476">
    <property type="component" value="Unassembled WGS sequence"/>
</dbReference>
<feature type="domain" description="Thymidylate synthase/dCMP hydroxymethylase" evidence="6">
    <location>
        <begin position="2"/>
        <end position="207"/>
    </location>
</feature>
<dbReference type="InterPro" id="IPR000398">
    <property type="entry name" value="Thymidylate_synthase"/>
</dbReference>
<dbReference type="GO" id="GO:0032259">
    <property type="term" value="P:methylation"/>
    <property type="evidence" value="ECO:0007669"/>
    <property type="project" value="UniProtKB-KW"/>
</dbReference>
<keyword evidence="8" id="KW-1185">Reference proteome</keyword>
<dbReference type="EMBL" id="FQVL01000018">
    <property type="protein sequence ID" value="SHF37756.1"/>
    <property type="molecule type" value="Genomic_DNA"/>
</dbReference>
<dbReference type="PANTHER" id="PTHR11548:SF1">
    <property type="entry name" value="THYMIDYLATE SYNTHASE 1"/>
    <property type="match status" value="1"/>
</dbReference>
<dbReference type="NCBIfam" id="TIGR03284">
    <property type="entry name" value="thym_sym"/>
    <property type="match status" value="1"/>
</dbReference>
<evidence type="ECO:0000256" key="1">
    <source>
        <dbReference type="ARBA" id="ARBA00011947"/>
    </source>
</evidence>
<dbReference type="PRINTS" id="PR00108">
    <property type="entry name" value="THYMDSNTHASE"/>
</dbReference>
<proteinExistence type="predicted"/>
<sequence length="207" mass="24534">MWFFVQKTSDASYLDQHQVKIWKEWTNDQNNIGKAYGYQAGKKVRHTNEHIVDQIDYLIYQICHNPASRRLITSWWNIDDLDEMELEPCWHSTQWLVKEGKLHLIVTARSSDLFLGWSFNVFQYYVLQRMVAQVTNYDLGTMTCNIGDIHIYDRHLDMIARQIDSPQFAAPTLWINPNIKELSYFTINDFKLIDYQHGPTLKEEVAI</sequence>
<dbReference type="EC" id="2.1.1.45" evidence="1 5"/>
<evidence type="ECO:0000313" key="7">
    <source>
        <dbReference type="EMBL" id="SHF37756.1"/>
    </source>
</evidence>
<evidence type="ECO:0000259" key="6">
    <source>
        <dbReference type="Pfam" id="PF00303"/>
    </source>
</evidence>
<keyword evidence="3" id="KW-0808">Transferase</keyword>
<evidence type="ECO:0000256" key="2">
    <source>
        <dbReference type="ARBA" id="ARBA00022603"/>
    </source>
</evidence>
<dbReference type="SUPFAM" id="SSF55831">
    <property type="entry name" value="Thymidylate synthase/dCMP hydroxymethylase"/>
    <property type="match status" value="1"/>
</dbReference>
<reference evidence="7 8" key="1">
    <citation type="submission" date="2016-11" db="EMBL/GenBank/DDBJ databases">
        <authorList>
            <person name="Jaros S."/>
            <person name="Januszkiewicz K."/>
            <person name="Wedrychowicz H."/>
        </authorList>
    </citation>
    <scope>NUCLEOTIDE SEQUENCE [LARGE SCALE GENOMIC DNA]</scope>
    <source>
        <strain evidence="7 8">DSM 44666</strain>
    </source>
</reference>
<dbReference type="InterPro" id="IPR045097">
    <property type="entry name" value="Thymidate_synth/dCMP_Mease"/>
</dbReference>
<evidence type="ECO:0000256" key="3">
    <source>
        <dbReference type="ARBA" id="ARBA00022679"/>
    </source>
</evidence>
<evidence type="ECO:0000313" key="8">
    <source>
        <dbReference type="Proteomes" id="UP000184476"/>
    </source>
</evidence>
<dbReference type="InterPro" id="IPR036926">
    <property type="entry name" value="Thymidate_synth/dCMP_Mease_sf"/>
</dbReference>
<accession>A0A1M5B5Q9</accession>
<dbReference type="PANTHER" id="PTHR11548">
    <property type="entry name" value="THYMIDYLATE SYNTHASE 1"/>
    <property type="match status" value="1"/>
</dbReference>
<name>A0A1M5B5Q9_9BACL</name>
<gene>
    <name evidence="7" type="ORF">SAMN05444392_11844</name>
</gene>
<evidence type="ECO:0000256" key="5">
    <source>
        <dbReference type="NCBIfam" id="TIGR03284"/>
    </source>
</evidence>
<dbReference type="STRING" id="112248.SAMN05444392_11844"/>
<dbReference type="Gene3D" id="3.30.572.10">
    <property type="entry name" value="Thymidylate synthase/dCMP hydroxymethylase domain"/>
    <property type="match status" value="1"/>
</dbReference>
<dbReference type="GO" id="GO:0006231">
    <property type="term" value="P:dTMP biosynthetic process"/>
    <property type="evidence" value="ECO:0007669"/>
    <property type="project" value="InterPro"/>
</dbReference>
<dbReference type="CDD" id="cd00351">
    <property type="entry name" value="TS_Pyrimidine_HMase"/>
    <property type="match status" value="1"/>
</dbReference>